<keyword evidence="1" id="KW-0812">Transmembrane</keyword>
<dbReference type="EMBL" id="JACMRX010000004">
    <property type="protein sequence ID" value="KAF7990212.1"/>
    <property type="molecule type" value="Genomic_DNA"/>
</dbReference>
<sequence length="172" mass="19674">MIPLTNKEIKPRIHQKCCRLCTWRNVAIFVALHGVISTLLLPLTVRGPIGGQYGTLINIGRSKTSKELLSLTDMSFAHEMFLISLLFLAHLIGFVSVIKKRRRGMMFCMLVRLLEYFSYAFWIKSVSAETIKSHVMSQNSLGWYIFISFAIQCLSLLVLVIYAFLEIPKKDN</sequence>
<dbReference type="AlphaFoldDB" id="A0A835CNF7"/>
<evidence type="ECO:0000256" key="1">
    <source>
        <dbReference type="SAM" id="Phobius"/>
    </source>
</evidence>
<reference evidence="2 3" key="1">
    <citation type="submission" date="2020-08" db="EMBL/GenBank/DDBJ databases">
        <title>Aphidius gifuensis genome sequencing and assembly.</title>
        <authorList>
            <person name="Du Z."/>
        </authorList>
    </citation>
    <scope>NUCLEOTIDE SEQUENCE [LARGE SCALE GENOMIC DNA]</scope>
    <source>
        <strain evidence="2">YNYX2018</strain>
        <tissue evidence="2">Adults</tissue>
    </source>
</reference>
<protein>
    <submittedName>
        <fullName evidence="2">Uncharacterized protein</fullName>
    </submittedName>
</protein>
<gene>
    <name evidence="2" type="ORF">HCN44_000017</name>
</gene>
<comment type="caution">
    <text evidence="2">The sequence shown here is derived from an EMBL/GenBank/DDBJ whole genome shotgun (WGS) entry which is preliminary data.</text>
</comment>
<accession>A0A835CNF7</accession>
<evidence type="ECO:0000313" key="2">
    <source>
        <dbReference type="EMBL" id="KAF7990212.1"/>
    </source>
</evidence>
<evidence type="ECO:0000313" key="3">
    <source>
        <dbReference type="Proteomes" id="UP000639338"/>
    </source>
</evidence>
<keyword evidence="1" id="KW-0472">Membrane</keyword>
<feature type="transmembrane region" description="Helical" evidence="1">
    <location>
        <begin position="80"/>
        <end position="98"/>
    </location>
</feature>
<feature type="transmembrane region" description="Helical" evidence="1">
    <location>
        <begin position="21"/>
        <end position="43"/>
    </location>
</feature>
<name>A0A835CNF7_APHGI</name>
<dbReference type="Proteomes" id="UP000639338">
    <property type="component" value="Unassembled WGS sequence"/>
</dbReference>
<proteinExistence type="predicted"/>
<feature type="transmembrane region" description="Helical" evidence="1">
    <location>
        <begin position="105"/>
        <end position="123"/>
    </location>
</feature>
<keyword evidence="3" id="KW-1185">Reference proteome</keyword>
<organism evidence="2 3">
    <name type="scientific">Aphidius gifuensis</name>
    <name type="common">Parasitoid wasp</name>
    <dbReference type="NCBI Taxonomy" id="684658"/>
    <lineage>
        <taxon>Eukaryota</taxon>
        <taxon>Metazoa</taxon>
        <taxon>Ecdysozoa</taxon>
        <taxon>Arthropoda</taxon>
        <taxon>Hexapoda</taxon>
        <taxon>Insecta</taxon>
        <taxon>Pterygota</taxon>
        <taxon>Neoptera</taxon>
        <taxon>Endopterygota</taxon>
        <taxon>Hymenoptera</taxon>
        <taxon>Apocrita</taxon>
        <taxon>Ichneumonoidea</taxon>
        <taxon>Braconidae</taxon>
        <taxon>Aphidiinae</taxon>
        <taxon>Aphidius</taxon>
    </lineage>
</organism>
<feature type="transmembrane region" description="Helical" evidence="1">
    <location>
        <begin position="143"/>
        <end position="165"/>
    </location>
</feature>
<keyword evidence="1" id="KW-1133">Transmembrane helix</keyword>